<gene>
    <name evidence="8" type="ORF">NE663_03975</name>
</gene>
<evidence type="ECO:0000256" key="1">
    <source>
        <dbReference type="ARBA" id="ARBA00008724"/>
    </source>
</evidence>
<dbReference type="SUPFAM" id="SSF75625">
    <property type="entry name" value="YebC-like"/>
    <property type="match status" value="1"/>
</dbReference>
<evidence type="ECO:0000259" key="7">
    <source>
        <dbReference type="Pfam" id="PF20772"/>
    </source>
</evidence>
<reference evidence="8 9" key="1">
    <citation type="submission" date="2022-06" db="EMBL/GenBank/DDBJ databases">
        <title>Isolation of gut microbiota from human fecal samples.</title>
        <authorList>
            <person name="Pamer E.G."/>
            <person name="Barat B."/>
            <person name="Waligurski E."/>
            <person name="Medina S."/>
            <person name="Paddock L."/>
            <person name="Mostad J."/>
        </authorList>
    </citation>
    <scope>NUCLEOTIDE SEQUENCE [LARGE SCALE GENOMIC DNA]</scope>
    <source>
        <strain evidence="8 9">DFI.6.1</strain>
    </source>
</reference>
<dbReference type="HAMAP" id="MF_00693">
    <property type="entry name" value="Transcrip_reg_TACO1"/>
    <property type="match status" value="1"/>
</dbReference>
<dbReference type="EMBL" id="JANGCH010000004">
    <property type="protein sequence ID" value="MCQ5121414.1"/>
    <property type="molecule type" value="Genomic_DNA"/>
</dbReference>
<keyword evidence="3 5" id="KW-0238">DNA-binding</keyword>
<comment type="caution">
    <text evidence="8">The sequence shown here is derived from an EMBL/GenBank/DDBJ whole genome shotgun (WGS) entry which is preliminary data.</text>
</comment>
<comment type="subcellular location">
    <subcellularLocation>
        <location evidence="5">Cytoplasm</location>
    </subcellularLocation>
</comment>
<evidence type="ECO:0000256" key="3">
    <source>
        <dbReference type="ARBA" id="ARBA00023125"/>
    </source>
</evidence>
<dbReference type="Pfam" id="PF20772">
    <property type="entry name" value="TACO1_YebC_N"/>
    <property type="match status" value="1"/>
</dbReference>
<dbReference type="Gene3D" id="1.10.10.200">
    <property type="match status" value="1"/>
</dbReference>
<accession>A0ABT1SJK8</accession>
<feature type="domain" description="TACO1/YebC-like N-terminal" evidence="7">
    <location>
        <begin position="4"/>
        <end position="74"/>
    </location>
</feature>
<dbReference type="RefSeq" id="WP_102266566.1">
    <property type="nucleotide sequence ID" value="NZ_CALVCM010000003.1"/>
</dbReference>
<proteinExistence type="inferred from homology"/>
<dbReference type="InterPro" id="IPR017856">
    <property type="entry name" value="Integrase-like_N"/>
</dbReference>
<dbReference type="GO" id="GO:0003677">
    <property type="term" value="F:DNA binding"/>
    <property type="evidence" value="ECO:0007669"/>
    <property type="project" value="UniProtKB-KW"/>
</dbReference>
<protein>
    <recommendedName>
        <fullName evidence="5">Probable transcriptional regulatory protein NE663_03975</fullName>
    </recommendedName>
</protein>
<dbReference type="PANTHER" id="PTHR12532">
    <property type="entry name" value="TRANSLATIONAL ACTIVATOR OF CYTOCHROME C OXIDASE 1"/>
    <property type="match status" value="1"/>
</dbReference>
<feature type="domain" description="TACO1/YebC-like second and third" evidence="6">
    <location>
        <begin position="79"/>
        <end position="238"/>
    </location>
</feature>
<comment type="similarity">
    <text evidence="1 5">Belongs to the TACO1 family.</text>
</comment>
<dbReference type="Pfam" id="PF01709">
    <property type="entry name" value="Transcrip_reg"/>
    <property type="match status" value="1"/>
</dbReference>
<evidence type="ECO:0000313" key="8">
    <source>
        <dbReference type="EMBL" id="MCQ5121414.1"/>
    </source>
</evidence>
<dbReference type="InterPro" id="IPR048300">
    <property type="entry name" value="TACO1_YebC-like_2nd/3rd_dom"/>
</dbReference>
<dbReference type="InterPro" id="IPR029072">
    <property type="entry name" value="YebC-like"/>
</dbReference>
<evidence type="ECO:0000259" key="6">
    <source>
        <dbReference type="Pfam" id="PF01709"/>
    </source>
</evidence>
<dbReference type="PANTHER" id="PTHR12532:SF0">
    <property type="entry name" value="TRANSLATIONAL ACTIVATOR OF CYTOCHROME C OXIDASE 1"/>
    <property type="match status" value="1"/>
</dbReference>
<dbReference type="InterPro" id="IPR049083">
    <property type="entry name" value="TACO1_YebC_N"/>
</dbReference>
<evidence type="ECO:0000256" key="5">
    <source>
        <dbReference type="HAMAP-Rule" id="MF_00693"/>
    </source>
</evidence>
<keyword evidence="4 5" id="KW-0804">Transcription</keyword>
<dbReference type="Proteomes" id="UP001524435">
    <property type="component" value="Unassembled WGS sequence"/>
</dbReference>
<dbReference type="NCBIfam" id="NF009044">
    <property type="entry name" value="PRK12378.1"/>
    <property type="match status" value="1"/>
</dbReference>
<dbReference type="InterPro" id="IPR026564">
    <property type="entry name" value="Transcrip_reg_TACO1-like_dom3"/>
</dbReference>
<keyword evidence="2 5" id="KW-0805">Transcription regulation</keyword>
<dbReference type="Gene3D" id="3.30.70.980">
    <property type="match status" value="2"/>
</dbReference>
<evidence type="ECO:0000256" key="2">
    <source>
        <dbReference type="ARBA" id="ARBA00023015"/>
    </source>
</evidence>
<organism evidence="8 9">
    <name type="scientific">Massilicoli timonensis</name>
    <dbReference type="NCBI Taxonomy" id="2015901"/>
    <lineage>
        <taxon>Bacteria</taxon>
        <taxon>Bacillati</taxon>
        <taxon>Bacillota</taxon>
        <taxon>Erysipelotrichia</taxon>
        <taxon>Erysipelotrichales</taxon>
        <taxon>Erysipelotrichaceae</taxon>
        <taxon>Massilicoli</taxon>
    </lineage>
</organism>
<sequence length="244" mass="26750">MGRHFEVRAAAMAKTAAAKAKVYSRYGKEIYVAAKNGVPDPDMNAVLKKTIERAKANQVPADVIKRAIEKAKGGSNENYTSMTYEGFGAGGSATIIVECLSDNSNRTIADLRGAFNKSHAKMGVAGSVSFNYDHVGMLVFDFADEEAMLDALIMADVDVKELEVEDGKMTVTVEPTDLYKAKDAIDELIGDEVKYDVLEPTMLPHEYVELEGEDKELFERLLRLLDDVDDVQNVYHNVSNVSAA</sequence>
<evidence type="ECO:0000313" key="9">
    <source>
        <dbReference type="Proteomes" id="UP001524435"/>
    </source>
</evidence>
<keyword evidence="5" id="KW-0963">Cytoplasm</keyword>
<dbReference type="InterPro" id="IPR002876">
    <property type="entry name" value="Transcrip_reg_TACO1-like"/>
</dbReference>
<name>A0ABT1SJK8_9FIRM</name>
<evidence type="ECO:0000256" key="4">
    <source>
        <dbReference type="ARBA" id="ARBA00023163"/>
    </source>
</evidence>
<keyword evidence="9" id="KW-1185">Reference proteome</keyword>